<dbReference type="EMBL" id="JACIJF010000019">
    <property type="protein sequence ID" value="MBB5712519.1"/>
    <property type="molecule type" value="Genomic_DNA"/>
</dbReference>
<accession>A0A840YS58</accession>
<organism evidence="3 4">
    <name type="scientific">Sphingomonas xinjiangensis</name>
    <dbReference type="NCBI Taxonomy" id="643568"/>
    <lineage>
        <taxon>Bacteria</taxon>
        <taxon>Pseudomonadati</taxon>
        <taxon>Pseudomonadota</taxon>
        <taxon>Alphaproteobacteria</taxon>
        <taxon>Sphingomonadales</taxon>
        <taxon>Sphingomonadaceae</taxon>
        <taxon>Sphingomonas</taxon>
    </lineage>
</organism>
<dbReference type="InterPro" id="IPR011006">
    <property type="entry name" value="CheY-like_superfamily"/>
</dbReference>
<protein>
    <submittedName>
        <fullName evidence="3">CheY-like chemotaxis protein</fullName>
    </submittedName>
</protein>
<dbReference type="RefSeq" id="WP_184091121.1">
    <property type="nucleotide sequence ID" value="NZ_JACIJF010000019.1"/>
</dbReference>
<reference evidence="3 4" key="1">
    <citation type="submission" date="2020-08" db="EMBL/GenBank/DDBJ databases">
        <title>Genomic Encyclopedia of Type Strains, Phase IV (KMG-IV): sequencing the most valuable type-strain genomes for metagenomic binning, comparative biology and taxonomic classification.</title>
        <authorList>
            <person name="Goeker M."/>
        </authorList>
    </citation>
    <scope>NUCLEOTIDE SEQUENCE [LARGE SCALE GENOMIC DNA]</scope>
    <source>
        <strain evidence="3 4">DSM 26736</strain>
    </source>
</reference>
<evidence type="ECO:0000313" key="4">
    <source>
        <dbReference type="Proteomes" id="UP000527143"/>
    </source>
</evidence>
<proteinExistence type="predicted"/>
<evidence type="ECO:0000259" key="2">
    <source>
        <dbReference type="PROSITE" id="PS50110"/>
    </source>
</evidence>
<comment type="caution">
    <text evidence="3">The sequence shown here is derived from an EMBL/GenBank/DDBJ whole genome shotgun (WGS) entry which is preliminary data.</text>
</comment>
<dbReference type="PROSITE" id="PS50110">
    <property type="entry name" value="RESPONSE_REGULATORY"/>
    <property type="match status" value="1"/>
</dbReference>
<dbReference type="Gene3D" id="3.40.50.2300">
    <property type="match status" value="1"/>
</dbReference>
<dbReference type="GO" id="GO:0000160">
    <property type="term" value="P:phosphorelay signal transduction system"/>
    <property type="evidence" value="ECO:0007669"/>
    <property type="project" value="InterPro"/>
</dbReference>
<feature type="modified residue" description="4-aspartylphosphate" evidence="1">
    <location>
        <position position="61"/>
    </location>
</feature>
<dbReference type="Proteomes" id="UP000527143">
    <property type="component" value="Unassembled WGS sequence"/>
</dbReference>
<feature type="domain" description="Response regulatory" evidence="2">
    <location>
        <begin position="10"/>
        <end position="121"/>
    </location>
</feature>
<dbReference type="InterPro" id="IPR001789">
    <property type="entry name" value="Sig_transdc_resp-reg_receiver"/>
</dbReference>
<dbReference type="AlphaFoldDB" id="A0A840YS58"/>
<gene>
    <name evidence="3" type="ORF">FHT02_003779</name>
</gene>
<dbReference type="SUPFAM" id="SSF52172">
    <property type="entry name" value="CheY-like"/>
    <property type="match status" value="1"/>
</dbReference>
<dbReference type="SMART" id="SM00448">
    <property type="entry name" value="REC"/>
    <property type="match status" value="1"/>
</dbReference>
<name>A0A840YS58_9SPHN</name>
<keyword evidence="4" id="KW-1185">Reference proteome</keyword>
<evidence type="ECO:0000256" key="1">
    <source>
        <dbReference type="PROSITE-ProRule" id="PRU00169"/>
    </source>
</evidence>
<evidence type="ECO:0000313" key="3">
    <source>
        <dbReference type="EMBL" id="MBB5712519.1"/>
    </source>
</evidence>
<sequence length="123" mass="13594">MTEHSLQGRTILVVEDEYLLVEDLCSELEDWKATIVGPAATVQEGLRLLRDTEQLDGAILDVNLRGEHVFPLADELMARGVPFVFTTGYDASAIPSRFNKVSRCEKPVQISQVVRSISKAAHA</sequence>
<keyword evidence="1" id="KW-0597">Phosphoprotein</keyword>